<feature type="compositionally biased region" description="Gly residues" evidence="3">
    <location>
        <begin position="14"/>
        <end position="23"/>
    </location>
</feature>
<dbReference type="InterPro" id="IPR016156">
    <property type="entry name" value="FAD/NAD-linked_Rdtase_dimer_sf"/>
</dbReference>
<comment type="caution">
    <text evidence="5">The sequence shown here is derived from an EMBL/GenBank/DDBJ whole genome shotgun (WGS) entry which is preliminary data.</text>
</comment>
<dbReference type="Proteomes" id="UP000286712">
    <property type="component" value="Unassembled WGS sequence"/>
</dbReference>
<dbReference type="GO" id="GO:0004148">
    <property type="term" value="F:dihydrolipoyl dehydrogenase (NADH) activity"/>
    <property type="evidence" value="ECO:0007669"/>
    <property type="project" value="TreeGrafter"/>
</dbReference>
<dbReference type="GO" id="GO:0006103">
    <property type="term" value="P:2-oxoglutarate metabolic process"/>
    <property type="evidence" value="ECO:0007669"/>
    <property type="project" value="TreeGrafter"/>
</dbReference>
<dbReference type="Gene3D" id="3.30.390.30">
    <property type="match status" value="1"/>
</dbReference>
<accession>A0A430RV30</accession>
<dbReference type="InterPro" id="IPR050151">
    <property type="entry name" value="Class-I_Pyr_Nuc-Dis_Oxidored"/>
</dbReference>
<evidence type="ECO:0000256" key="2">
    <source>
        <dbReference type="ARBA" id="ARBA00023027"/>
    </source>
</evidence>
<dbReference type="PANTHER" id="PTHR22912:SF151">
    <property type="entry name" value="DIHYDROLIPOYL DEHYDROGENASE, MITOCHONDRIAL"/>
    <property type="match status" value="1"/>
</dbReference>
<feature type="region of interest" description="Disordered" evidence="3">
    <location>
        <begin position="1"/>
        <end position="38"/>
    </location>
</feature>
<proteinExistence type="inferred from homology"/>
<dbReference type="EMBL" id="PELW01000303">
    <property type="protein sequence ID" value="RTH23697.1"/>
    <property type="molecule type" value="Genomic_DNA"/>
</dbReference>
<evidence type="ECO:0000313" key="5">
    <source>
        <dbReference type="EMBL" id="RTH23697.1"/>
    </source>
</evidence>
<name>A0A430RV30_THESC</name>
<comment type="similarity">
    <text evidence="1">Belongs to the class-I pyridine nucleotide-disulfide oxidoreductase family.</text>
</comment>
<dbReference type="PANTHER" id="PTHR22912">
    <property type="entry name" value="DISULFIDE OXIDOREDUCTASE"/>
    <property type="match status" value="1"/>
</dbReference>
<keyword evidence="2" id="KW-0520">NAD</keyword>
<evidence type="ECO:0000256" key="1">
    <source>
        <dbReference type="ARBA" id="ARBA00007532"/>
    </source>
</evidence>
<evidence type="ECO:0000256" key="3">
    <source>
        <dbReference type="SAM" id="MobiDB-lite"/>
    </source>
</evidence>
<sequence>MCGVGTCPDSALGGARGMGGTGGFNKVPADAKTDRSLGGHGIGASVGDILAEAALASFFKASGEDLGRAPHAHPSLPEILKEAARAASFRISGREG</sequence>
<feature type="domain" description="Pyridine nucleotide-disulphide oxidoreductase dimerisation" evidence="4">
    <location>
        <begin position="4"/>
        <end position="84"/>
    </location>
</feature>
<dbReference type="Pfam" id="PF02852">
    <property type="entry name" value="Pyr_redox_dim"/>
    <property type="match status" value="1"/>
</dbReference>
<dbReference type="SUPFAM" id="SSF55424">
    <property type="entry name" value="FAD/NAD-linked reductases, dimerisation (C-terminal) domain"/>
    <property type="match status" value="1"/>
</dbReference>
<dbReference type="AlphaFoldDB" id="A0A430RV30"/>
<gene>
    <name evidence="5" type="ORF">CSW40_09335</name>
</gene>
<reference evidence="5 6" key="1">
    <citation type="journal article" date="2019" name="Extremophiles">
        <title>Biogeography of thermophiles and predominance of Thermus scotoductus in domestic water heaters.</title>
        <authorList>
            <person name="Wilpiszeski R.L."/>
            <person name="Zhang Z."/>
            <person name="House C.H."/>
        </authorList>
    </citation>
    <scope>NUCLEOTIDE SEQUENCE [LARGE SCALE GENOMIC DNA]</scope>
    <source>
        <strain evidence="5 6">27_S27</strain>
    </source>
</reference>
<dbReference type="GO" id="GO:0050660">
    <property type="term" value="F:flavin adenine dinucleotide binding"/>
    <property type="evidence" value="ECO:0007669"/>
    <property type="project" value="TreeGrafter"/>
</dbReference>
<organism evidence="5 6">
    <name type="scientific">Thermus scotoductus</name>
    <dbReference type="NCBI Taxonomy" id="37636"/>
    <lineage>
        <taxon>Bacteria</taxon>
        <taxon>Thermotogati</taxon>
        <taxon>Deinococcota</taxon>
        <taxon>Deinococci</taxon>
        <taxon>Thermales</taxon>
        <taxon>Thermaceae</taxon>
        <taxon>Thermus</taxon>
    </lineage>
</organism>
<dbReference type="InterPro" id="IPR004099">
    <property type="entry name" value="Pyr_nucl-diS_OxRdtase_dimer"/>
</dbReference>
<evidence type="ECO:0000313" key="6">
    <source>
        <dbReference type="Proteomes" id="UP000286712"/>
    </source>
</evidence>
<evidence type="ECO:0000259" key="4">
    <source>
        <dbReference type="Pfam" id="PF02852"/>
    </source>
</evidence>
<protein>
    <recommendedName>
        <fullName evidence="4">Pyridine nucleotide-disulphide oxidoreductase dimerisation domain-containing protein</fullName>
    </recommendedName>
</protein>